<dbReference type="EMBL" id="OZ035826">
    <property type="protein sequence ID" value="CAL1604007.1"/>
    <property type="molecule type" value="Genomic_DNA"/>
</dbReference>
<evidence type="ECO:0000313" key="3">
    <source>
        <dbReference type="Proteomes" id="UP001497482"/>
    </source>
</evidence>
<sequence length="73" mass="7772">MKRATQAESSGQSNCPQLSTSRDSSTTSGVSAVGDEAQADPLSAAASDPYLSLFYRQLHTAVSRMATVRARRH</sequence>
<keyword evidence="3" id="KW-1185">Reference proteome</keyword>
<protein>
    <submittedName>
        <fullName evidence="2">Uncharacterized protein</fullName>
    </submittedName>
</protein>
<name>A0AAV2LNV8_KNICA</name>
<evidence type="ECO:0000256" key="1">
    <source>
        <dbReference type="SAM" id="MobiDB-lite"/>
    </source>
</evidence>
<dbReference type="AlphaFoldDB" id="A0AAV2LNV8"/>
<feature type="compositionally biased region" description="Polar residues" evidence="1">
    <location>
        <begin position="1"/>
        <end position="30"/>
    </location>
</feature>
<proteinExistence type="predicted"/>
<feature type="region of interest" description="Disordered" evidence="1">
    <location>
        <begin position="1"/>
        <end position="42"/>
    </location>
</feature>
<organism evidence="2 3">
    <name type="scientific">Knipowitschia caucasica</name>
    <name type="common">Caucasian dwarf goby</name>
    <name type="synonym">Pomatoschistus caucasicus</name>
    <dbReference type="NCBI Taxonomy" id="637954"/>
    <lineage>
        <taxon>Eukaryota</taxon>
        <taxon>Metazoa</taxon>
        <taxon>Chordata</taxon>
        <taxon>Craniata</taxon>
        <taxon>Vertebrata</taxon>
        <taxon>Euteleostomi</taxon>
        <taxon>Actinopterygii</taxon>
        <taxon>Neopterygii</taxon>
        <taxon>Teleostei</taxon>
        <taxon>Neoteleostei</taxon>
        <taxon>Acanthomorphata</taxon>
        <taxon>Gobiaria</taxon>
        <taxon>Gobiiformes</taxon>
        <taxon>Gobioidei</taxon>
        <taxon>Gobiidae</taxon>
        <taxon>Gobiinae</taxon>
        <taxon>Knipowitschia</taxon>
    </lineage>
</organism>
<reference evidence="2 3" key="1">
    <citation type="submission" date="2024-04" db="EMBL/GenBank/DDBJ databases">
        <authorList>
            <person name="Waldvogel A.-M."/>
            <person name="Schoenle A."/>
        </authorList>
    </citation>
    <scope>NUCLEOTIDE SEQUENCE [LARGE SCALE GENOMIC DNA]</scope>
</reference>
<dbReference type="Proteomes" id="UP001497482">
    <property type="component" value="Chromosome 4"/>
</dbReference>
<gene>
    <name evidence="2" type="ORF">KC01_LOCUS31593</name>
</gene>
<accession>A0AAV2LNV8</accession>
<evidence type="ECO:0000313" key="2">
    <source>
        <dbReference type="EMBL" id="CAL1604007.1"/>
    </source>
</evidence>